<protein>
    <recommendedName>
        <fullName evidence="11">Competence protein ComEC</fullName>
    </recommendedName>
</protein>
<dbReference type="PANTHER" id="PTHR30619">
    <property type="entry name" value="DNA INTERNALIZATION/COMPETENCE PROTEIN COMEC/REC2"/>
    <property type="match status" value="1"/>
</dbReference>
<keyword evidence="4 6" id="KW-1133">Transmembrane helix</keyword>
<dbReference type="PATRIC" id="fig|104102.7.peg.1386"/>
<evidence type="ECO:0000256" key="4">
    <source>
        <dbReference type="ARBA" id="ARBA00022989"/>
    </source>
</evidence>
<feature type="transmembrane region" description="Helical" evidence="6">
    <location>
        <begin position="32"/>
        <end position="50"/>
    </location>
</feature>
<evidence type="ECO:0000256" key="3">
    <source>
        <dbReference type="ARBA" id="ARBA00022692"/>
    </source>
</evidence>
<feature type="transmembrane region" description="Helical" evidence="6">
    <location>
        <begin position="429"/>
        <end position="455"/>
    </location>
</feature>
<feature type="transmembrane region" description="Helical" evidence="6">
    <location>
        <begin position="81"/>
        <end position="102"/>
    </location>
</feature>
<evidence type="ECO:0000259" key="8">
    <source>
        <dbReference type="Pfam" id="PF13567"/>
    </source>
</evidence>
<evidence type="ECO:0000256" key="5">
    <source>
        <dbReference type="ARBA" id="ARBA00023136"/>
    </source>
</evidence>
<feature type="transmembrane region" description="Helical" evidence="6">
    <location>
        <begin position="57"/>
        <end position="75"/>
    </location>
</feature>
<evidence type="ECO:0000313" key="9">
    <source>
        <dbReference type="EMBL" id="KGB23984.1"/>
    </source>
</evidence>
<evidence type="ECO:0000313" key="10">
    <source>
        <dbReference type="Proteomes" id="UP000029448"/>
    </source>
</evidence>
<dbReference type="InterPro" id="IPR004477">
    <property type="entry name" value="ComEC_N"/>
</dbReference>
<dbReference type="EMBL" id="JOKM01000053">
    <property type="protein sequence ID" value="KGB23984.1"/>
    <property type="molecule type" value="Genomic_DNA"/>
</dbReference>
<feature type="transmembrane region" description="Helical" evidence="6">
    <location>
        <begin position="348"/>
        <end position="369"/>
    </location>
</feature>
<dbReference type="Pfam" id="PF13567">
    <property type="entry name" value="DUF4131"/>
    <property type="match status" value="1"/>
</dbReference>
<feature type="transmembrane region" description="Helical" evidence="6">
    <location>
        <begin position="461"/>
        <end position="487"/>
    </location>
</feature>
<organism evidence="9 10">
    <name type="scientific">Acetobacter tropicalis</name>
    <dbReference type="NCBI Taxonomy" id="104102"/>
    <lineage>
        <taxon>Bacteria</taxon>
        <taxon>Pseudomonadati</taxon>
        <taxon>Pseudomonadota</taxon>
        <taxon>Alphaproteobacteria</taxon>
        <taxon>Acetobacterales</taxon>
        <taxon>Acetobacteraceae</taxon>
        <taxon>Acetobacter</taxon>
    </lineage>
</organism>
<sequence>MKEASLRKTIVFLKSDLLTAVTALLLAEQRRLVLWVPVGMALGVAGYFGLRQEPSVWGGVALPMLCIGAALLGLWRGWQSVWGRIVAGGCLAVAVGFLAAWLSTHRHLPMPELPRRAVEITGTVQSMAAVAGRDGAVPGRMVVLANARFETPLDADMLPLKRTLRVKLKPDDMGDLAPGDEVWVRVMLMPPPFPAFPGGRDLQREAWFANSAGYGRALNPVERLSVSSRQRGWIVTVLEPLRETLDTRIRAVLPGAVGAVASTVLTGESASVPRAVREDFAASGLAHLLAVAGLHLGLVMGLLMGLFRLGFALWEWAALRWPCKALSALLALVGGAGYAMLTGLHLPVIRSLIMASIAVLGIAVGRRVVSMRGLALAATLLLPIMPEELLGVAFQMSFAAVMALVAGYEALGPWFAGYRARATGMAHWLVCHLIALALTSLLAGLATLPIVMAHFGQIQPFFVLANLLAVPLMAVWIMPLGLLALLLMPLHLEAMALTPMGWGVDLVLSMAHGVARLPAARMSVPHMPTWGLGAVLLGLCWLCLWRQRWRLWGVVPVALGMLSPLLLVQPDVLISPDGGLMAVRDGGHLLVAGRSRDSAAVQAAWAQAFARVPEPFPVKGQTPDGVLSCGEDGDLDICFVSKNGRMALLRVVDKTDGMARLTDALCADMDVVISSAPLRDSCPNARRLDRFSAWREGAQAVYLEKHGVRVVTDRAVRGARPWVMKPGGHGMPNLPLAPSE</sequence>
<dbReference type="RefSeq" id="WP_081939013.1">
    <property type="nucleotide sequence ID" value="NZ_JACAOJ010000027.1"/>
</dbReference>
<feature type="transmembrane region" description="Helical" evidence="6">
    <location>
        <begin position="284"/>
        <end position="307"/>
    </location>
</feature>
<name>A0A094YTL4_9PROT</name>
<feature type="transmembrane region" description="Helical" evidence="6">
    <location>
        <begin position="319"/>
        <end position="341"/>
    </location>
</feature>
<comment type="subcellular location">
    <subcellularLocation>
        <location evidence="1">Cell membrane</location>
        <topology evidence="1">Multi-pass membrane protein</topology>
    </subcellularLocation>
</comment>
<gene>
    <name evidence="9" type="ORF">AtDm6_1395</name>
</gene>
<accession>A0A094YTL4</accession>
<dbReference type="InterPro" id="IPR052159">
    <property type="entry name" value="Competence_DNA_uptake"/>
</dbReference>
<dbReference type="AlphaFoldDB" id="A0A094YTL4"/>
<reference evidence="9 10" key="1">
    <citation type="submission" date="2014-06" db="EMBL/GenBank/DDBJ databases">
        <title>Functional and comparative genomic analyses of the Drosophila gut microbiota identify candidate symbiosis factors.</title>
        <authorList>
            <person name="Newell P.D."/>
            <person name="Chaston J.M."/>
            <person name="Douglas A.E."/>
        </authorList>
    </citation>
    <scope>NUCLEOTIDE SEQUENCE [LARGE SCALE GENOMIC DNA]</scope>
    <source>
        <strain evidence="9 10">DmCS_006</strain>
    </source>
</reference>
<feature type="transmembrane region" description="Helical" evidence="6">
    <location>
        <begin position="527"/>
        <end position="544"/>
    </location>
</feature>
<evidence type="ECO:0000256" key="2">
    <source>
        <dbReference type="ARBA" id="ARBA00022475"/>
    </source>
</evidence>
<dbReference type="STRING" id="104102.AtDm6_1395"/>
<evidence type="ECO:0000256" key="6">
    <source>
        <dbReference type="SAM" id="Phobius"/>
    </source>
</evidence>
<feature type="domain" description="DUF4131" evidence="8">
    <location>
        <begin position="59"/>
        <end position="202"/>
    </location>
</feature>
<proteinExistence type="predicted"/>
<keyword evidence="5 6" id="KW-0472">Membrane</keyword>
<feature type="transmembrane region" description="Helical" evidence="6">
    <location>
        <begin position="551"/>
        <end position="568"/>
    </location>
</feature>
<dbReference type="GO" id="GO:0005886">
    <property type="term" value="C:plasma membrane"/>
    <property type="evidence" value="ECO:0007669"/>
    <property type="project" value="UniProtKB-SubCell"/>
</dbReference>
<feature type="transmembrane region" description="Helical" evidence="6">
    <location>
        <begin position="389"/>
        <end position="408"/>
    </location>
</feature>
<dbReference type="NCBIfam" id="TIGR00360">
    <property type="entry name" value="ComEC_N-term"/>
    <property type="match status" value="1"/>
</dbReference>
<keyword evidence="2" id="KW-1003">Cell membrane</keyword>
<comment type="caution">
    <text evidence="9">The sequence shown here is derived from an EMBL/GenBank/DDBJ whole genome shotgun (WGS) entry which is preliminary data.</text>
</comment>
<dbReference type="Pfam" id="PF03772">
    <property type="entry name" value="Competence"/>
    <property type="match status" value="1"/>
</dbReference>
<dbReference type="Proteomes" id="UP000029448">
    <property type="component" value="Unassembled WGS sequence"/>
</dbReference>
<keyword evidence="3 6" id="KW-0812">Transmembrane</keyword>
<feature type="domain" description="ComEC/Rec2-related protein" evidence="7">
    <location>
        <begin position="265"/>
        <end position="548"/>
    </location>
</feature>
<dbReference type="PANTHER" id="PTHR30619:SF1">
    <property type="entry name" value="RECOMBINATION PROTEIN 2"/>
    <property type="match status" value="1"/>
</dbReference>
<evidence type="ECO:0000259" key="7">
    <source>
        <dbReference type="Pfam" id="PF03772"/>
    </source>
</evidence>
<dbReference type="InterPro" id="IPR025405">
    <property type="entry name" value="DUF4131"/>
</dbReference>
<evidence type="ECO:0000256" key="1">
    <source>
        <dbReference type="ARBA" id="ARBA00004651"/>
    </source>
</evidence>
<dbReference type="GeneID" id="89477186"/>
<keyword evidence="10" id="KW-1185">Reference proteome</keyword>
<evidence type="ECO:0008006" key="11">
    <source>
        <dbReference type="Google" id="ProtNLM"/>
    </source>
</evidence>